<evidence type="ECO:0000259" key="5">
    <source>
        <dbReference type="PROSITE" id="PS50931"/>
    </source>
</evidence>
<evidence type="ECO:0000313" key="6">
    <source>
        <dbReference type="EMBL" id="GEL21826.1"/>
    </source>
</evidence>
<protein>
    <submittedName>
        <fullName evidence="6">LysR family transcriptional regulator</fullName>
    </submittedName>
</protein>
<dbReference type="PANTHER" id="PTHR30118:SF15">
    <property type="entry name" value="TRANSCRIPTIONAL REGULATORY PROTEIN"/>
    <property type="match status" value="1"/>
</dbReference>
<keyword evidence="3" id="KW-0238">DNA-binding</keyword>
<organism evidence="6 7">
    <name type="scientific">Pseudonocardia sulfidoxydans NBRC 16205</name>
    <dbReference type="NCBI Taxonomy" id="1223511"/>
    <lineage>
        <taxon>Bacteria</taxon>
        <taxon>Bacillati</taxon>
        <taxon>Actinomycetota</taxon>
        <taxon>Actinomycetes</taxon>
        <taxon>Pseudonocardiales</taxon>
        <taxon>Pseudonocardiaceae</taxon>
        <taxon>Pseudonocardia</taxon>
    </lineage>
</organism>
<evidence type="ECO:0000256" key="2">
    <source>
        <dbReference type="ARBA" id="ARBA00023015"/>
    </source>
</evidence>
<dbReference type="PRINTS" id="PR00039">
    <property type="entry name" value="HTHLYSR"/>
</dbReference>
<dbReference type="EMBL" id="BJVJ01000004">
    <property type="protein sequence ID" value="GEL21826.1"/>
    <property type="molecule type" value="Genomic_DNA"/>
</dbReference>
<dbReference type="Pfam" id="PF00126">
    <property type="entry name" value="HTH_1"/>
    <property type="match status" value="1"/>
</dbReference>
<dbReference type="InterPro" id="IPR005119">
    <property type="entry name" value="LysR_subst-bd"/>
</dbReference>
<proteinExistence type="inferred from homology"/>
<keyword evidence="7" id="KW-1185">Reference proteome</keyword>
<comment type="caution">
    <text evidence="6">The sequence shown here is derived from an EMBL/GenBank/DDBJ whole genome shotgun (WGS) entry which is preliminary data.</text>
</comment>
<dbReference type="Gene3D" id="1.10.10.10">
    <property type="entry name" value="Winged helix-like DNA-binding domain superfamily/Winged helix DNA-binding domain"/>
    <property type="match status" value="1"/>
</dbReference>
<dbReference type="OrthoDB" id="8717159at2"/>
<dbReference type="RefSeq" id="WP_147102543.1">
    <property type="nucleotide sequence ID" value="NZ_BJVJ01000004.1"/>
</dbReference>
<dbReference type="GO" id="GO:0003677">
    <property type="term" value="F:DNA binding"/>
    <property type="evidence" value="ECO:0007669"/>
    <property type="project" value="UniProtKB-KW"/>
</dbReference>
<evidence type="ECO:0000256" key="4">
    <source>
        <dbReference type="ARBA" id="ARBA00023163"/>
    </source>
</evidence>
<dbReference type="InterPro" id="IPR050389">
    <property type="entry name" value="LysR-type_TF"/>
</dbReference>
<dbReference type="Gene3D" id="3.40.190.10">
    <property type="entry name" value="Periplasmic binding protein-like II"/>
    <property type="match status" value="2"/>
</dbReference>
<gene>
    <name evidence="6" type="ORF">PSU4_07800</name>
</gene>
<dbReference type="GO" id="GO:0003700">
    <property type="term" value="F:DNA-binding transcription factor activity"/>
    <property type="evidence" value="ECO:0007669"/>
    <property type="project" value="InterPro"/>
</dbReference>
<dbReference type="SUPFAM" id="SSF53850">
    <property type="entry name" value="Periplasmic binding protein-like II"/>
    <property type="match status" value="1"/>
</dbReference>
<dbReference type="InterPro" id="IPR037402">
    <property type="entry name" value="YidZ_PBP2"/>
</dbReference>
<sequence length="311" mass="34613">MTSSSARLARLDLNLLVVLRELLRERNVTRAAARVGVSQPAASAALARLRRHFDDELLVRKGAGYELSALAHQLADQVETVCDGIDRLLTTGADFDPATSHHEFTIVMSDYAIAVMGERLAAETRRRAPHVRLNIVLVREALAAGIDRTIRAVDAVVSSATARFRLPEIRSTLLFRDRWVCVVGRDAPYGDTLTLDELRGAGWVVPYHRDSEFPSVVPVSEQLAALGIRPSVAVRVDSYVAVPFLVASSGHVALMQETLARTMETRLGLRVLDPPAPLEPFVERVWWHERLTSDPAHRWFRRIVERAARPL</sequence>
<dbReference type="SUPFAM" id="SSF46785">
    <property type="entry name" value="Winged helix' DNA-binding domain"/>
    <property type="match status" value="1"/>
</dbReference>
<dbReference type="AlphaFoldDB" id="A0A511DAK1"/>
<dbReference type="Proteomes" id="UP000321685">
    <property type="component" value="Unassembled WGS sequence"/>
</dbReference>
<dbReference type="CDD" id="cd08417">
    <property type="entry name" value="PBP2_Nitroaromatics_like"/>
    <property type="match status" value="1"/>
</dbReference>
<dbReference type="PROSITE" id="PS50931">
    <property type="entry name" value="HTH_LYSR"/>
    <property type="match status" value="1"/>
</dbReference>
<dbReference type="Pfam" id="PF03466">
    <property type="entry name" value="LysR_substrate"/>
    <property type="match status" value="1"/>
</dbReference>
<evidence type="ECO:0000313" key="7">
    <source>
        <dbReference type="Proteomes" id="UP000321685"/>
    </source>
</evidence>
<keyword evidence="4" id="KW-0804">Transcription</keyword>
<keyword evidence="2" id="KW-0805">Transcription regulation</keyword>
<evidence type="ECO:0000256" key="1">
    <source>
        <dbReference type="ARBA" id="ARBA00009437"/>
    </source>
</evidence>
<feature type="domain" description="HTH lysR-type" evidence="5">
    <location>
        <begin position="11"/>
        <end position="68"/>
    </location>
</feature>
<dbReference type="InterPro" id="IPR000847">
    <property type="entry name" value="LysR_HTH_N"/>
</dbReference>
<dbReference type="InterPro" id="IPR036388">
    <property type="entry name" value="WH-like_DNA-bd_sf"/>
</dbReference>
<accession>A0A511DAK1</accession>
<dbReference type="InterPro" id="IPR036390">
    <property type="entry name" value="WH_DNA-bd_sf"/>
</dbReference>
<evidence type="ECO:0000256" key="3">
    <source>
        <dbReference type="ARBA" id="ARBA00023125"/>
    </source>
</evidence>
<dbReference type="PANTHER" id="PTHR30118">
    <property type="entry name" value="HTH-TYPE TRANSCRIPTIONAL REGULATOR LEUO-RELATED"/>
    <property type="match status" value="1"/>
</dbReference>
<name>A0A511DAK1_9PSEU</name>
<reference evidence="6 7" key="1">
    <citation type="submission" date="2019-07" db="EMBL/GenBank/DDBJ databases">
        <title>Whole genome shotgun sequence of Pseudonocardia sulfidoxydans NBRC 16205.</title>
        <authorList>
            <person name="Hosoyama A."/>
            <person name="Uohara A."/>
            <person name="Ohji S."/>
            <person name="Ichikawa N."/>
        </authorList>
    </citation>
    <scope>NUCLEOTIDE SEQUENCE [LARGE SCALE GENOMIC DNA]</scope>
    <source>
        <strain evidence="6 7">NBRC 16205</strain>
    </source>
</reference>
<comment type="similarity">
    <text evidence="1">Belongs to the LysR transcriptional regulatory family.</text>
</comment>